<evidence type="ECO:0000256" key="7">
    <source>
        <dbReference type="ARBA" id="ARBA00023163"/>
    </source>
</evidence>
<comment type="subcellular location">
    <subcellularLocation>
        <location evidence="1">Nucleus</location>
    </subcellularLocation>
</comment>
<feature type="domain" description="C2H2-type" evidence="11">
    <location>
        <begin position="346"/>
        <end position="368"/>
    </location>
</feature>
<evidence type="ECO:0000256" key="9">
    <source>
        <dbReference type="PROSITE-ProRule" id="PRU00042"/>
    </source>
</evidence>
<evidence type="ECO:0000256" key="1">
    <source>
        <dbReference type="ARBA" id="ARBA00004123"/>
    </source>
</evidence>
<feature type="domain" description="C2H2-type" evidence="11">
    <location>
        <begin position="456"/>
        <end position="483"/>
    </location>
</feature>
<organism evidence="12 13">
    <name type="scientific">Batillaria attramentaria</name>
    <dbReference type="NCBI Taxonomy" id="370345"/>
    <lineage>
        <taxon>Eukaryota</taxon>
        <taxon>Metazoa</taxon>
        <taxon>Spiralia</taxon>
        <taxon>Lophotrochozoa</taxon>
        <taxon>Mollusca</taxon>
        <taxon>Gastropoda</taxon>
        <taxon>Caenogastropoda</taxon>
        <taxon>Sorbeoconcha</taxon>
        <taxon>Cerithioidea</taxon>
        <taxon>Batillariidae</taxon>
        <taxon>Batillaria</taxon>
    </lineage>
</organism>
<dbReference type="PROSITE" id="PS50157">
    <property type="entry name" value="ZINC_FINGER_C2H2_2"/>
    <property type="match status" value="10"/>
</dbReference>
<reference evidence="12 13" key="1">
    <citation type="journal article" date="2023" name="Sci. Data">
        <title>Genome assembly of the Korean intertidal mud-creeper Batillaria attramentaria.</title>
        <authorList>
            <person name="Patra A.K."/>
            <person name="Ho P.T."/>
            <person name="Jun S."/>
            <person name="Lee S.J."/>
            <person name="Kim Y."/>
            <person name="Won Y.J."/>
        </authorList>
    </citation>
    <scope>NUCLEOTIDE SEQUENCE [LARGE SCALE GENOMIC DNA]</scope>
    <source>
        <strain evidence="12">Wonlab-2016</strain>
    </source>
</reference>
<evidence type="ECO:0000313" key="12">
    <source>
        <dbReference type="EMBL" id="KAK7504618.1"/>
    </source>
</evidence>
<comment type="caution">
    <text evidence="12">The sequence shown here is derived from an EMBL/GenBank/DDBJ whole genome shotgun (WGS) entry which is preliminary data.</text>
</comment>
<keyword evidence="2" id="KW-0479">Metal-binding</keyword>
<evidence type="ECO:0000259" key="11">
    <source>
        <dbReference type="PROSITE" id="PS50157"/>
    </source>
</evidence>
<dbReference type="Proteomes" id="UP001519460">
    <property type="component" value="Unassembled WGS sequence"/>
</dbReference>
<sequence>MKSGDACCVCSKSNTLAFSKSLDVVGTHFKQVLLCSKVCEQVLVQALTFVQGFLLGKVVSCVQKDRFQDVRIPGHYNSSAAVKEEPSPPSPGSDIFSGDEPAVFFDDLELKESRPSPAPDSTHSLSVASVALKRLPPGKYRSAASEKATKRKLSHSKLHEKTKHAKQRKKQRTAAQSTRSKLRKVKELEPAKEKREKKPVFDEGCEDPDSAAAAFSAESSDDTQESAEKQWTVSCPDCGKGFNNTKTMKAHVRVKHQNNIKVCRVCGQKCYGQIGLSLHMKSKHAGEKANECEICNERFPYSTDLERHVTLVHGKDRFICHICGKHFRYWHTLQSHVKAHSGVRAYVCEHCGKGFLRGNTLIDHKKSHFCRVCKKKLISGQCPDHPKPRYTYNYQSGLSLLQCKECSATFESIEALETHVKTHELQRPYHCQVCGKGFHTSQHLYKHSKQHEEKQFQCGICAKKFTYKCNMQKHQETHAEDRPFSCEFCSRTFKNKRALDTHLPRHIEEKQFKCHICGKGLTRRAKLKEHLLKMHPVA</sequence>
<keyword evidence="3" id="KW-0677">Repeat</keyword>
<feature type="domain" description="C2H2-type" evidence="11">
    <location>
        <begin position="429"/>
        <end position="456"/>
    </location>
</feature>
<feature type="domain" description="C2H2-type" evidence="11">
    <location>
        <begin position="318"/>
        <end position="345"/>
    </location>
</feature>
<dbReference type="PANTHER" id="PTHR47772">
    <property type="entry name" value="ZINC FINGER PROTEIN 200"/>
    <property type="match status" value="1"/>
</dbReference>
<evidence type="ECO:0000256" key="8">
    <source>
        <dbReference type="ARBA" id="ARBA00023242"/>
    </source>
</evidence>
<accession>A0ABD0M001</accession>
<evidence type="ECO:0000256" key="10">
    <source>
        <dbReference type="SAM" id="MobiDB-lite"/>
    </source>
</evidence>
<dbReference type="InterPro" id="IPR050636">
    <property type="entry name" value="C2H2-ZF_domain-containing"/>
</dbReference>
<dbReference type="SMART" id="SM00355">
    <property type="entry name" value="ZnF_C2H2"/>
    <property type="match status" value="10"/>
</dbReference>
<keyword evidence="8" id="KW-0539">Nucleus</keyword>
<feature type="domain" description="C2H2-type" evidence="11">
    <location>
        <begin position="261"/>
        <end position="289"/>
    </location>
</feature>
<keyword evidence="7" id="KW-0804">Transcription</keyword>
<dbReference type="InterPro" id="IPR036236">
    <property type="entry name" value="Znf_C2H2_sf"/>
</dbReference>
<dbReference type="GO" id="GO:0008270">
    <property type="term" value="F:zinc ion binding"/>
    <property type="evidence" value="ECO:0007669"/>
    <property type="project" value="UniProtKB-KW"/>
</dbReference>
<feature type="domain" description="C2H2-type" evidence="11">
    <location>
        <begin position="290"/>
        <end position="318"/>
    </location>
</feature>
<gene>
    <name evidence="12" type="ORF">BaRGS_00004104</name>
</gene>
<feature type="domain" description="C2H2-type" evidence="11">
    <location>
        <begin position="512"/>
        <end position="538"/>
    </location>
</feature>
<feature type="compositionally biased region" description="Basic and acidic residues" evidence="10">
    <location>
        <begin position="185"/>
        <end position="201"/>
    </location>
</feature>
<feature type="domain" description="C2H2-type" evidence="11">
    <location>
        <begin position="484"/>
        <end position="511"/>
    </location>
</feature>
<evidence type="ECO:0000256" key="4">
    <source>
        <dbReference type="ARBA" id="ARBA00022771"/>
    </source>
</evidence>
<evidence type="ECO:0000256" key="6">
    <source>
        <dbReference type="ARBA" id="ARBA00023015"/>
    </source>
</evidence>
<dbReference type="InterPro" id="IPR013087">
    <property type="entry name" value="Znf_C2H2_type"/>
</dbReference>
<evidence type="ECO:0000256" key="3">
    <source>
        <dbReference type="ARBA" id="ARBA00022737"/>
    </source>
</evidence>
<dbReference type="Gene3D" id="3.30.160.60">
    <property type="entry name" value="Classic Zinc Finger"/>
    <property type="match status" value="7"/>
</dbReference>
<feature type="region of interest" description="Disordered" evidence="10">
    <location>
        <begin position="138"/>
        <end position="223"/>
    </location>
</feature>
<dbReference type="EMBL" id="JACVVK020000014">
    <property type="protein sequence ID" value="KAK7504618.1"/>
    <property type="molecule type" value="Genomic_DNA"/>
</dbReference>
<name>A0ABD0M001_9CAEN</name>
<keyword evidence="5" id="KW-0862">Zinc</keyword>
<feature type="domain" description="C2H2-type" evidence="11">
    <location>
        <begin position="233"/>
        <end position="261"/>
    </location>
</feature>
<keyword evidence="13" id="KW-1185">Reference proteome</keyword>
<dbReference type="AlphaFoldDB" id="A0ABD0M001"/>
<protein>
    <recommendedName>
        <fullName evidence="11">C2H2-type domain-containing protein</fullName>
    </recommendedName>
</protein>
<evidence type="ECO:0000256" key="5">
    <source>
        <dbReference type="ARBA" id="ARBA00022833"/>
    </source>
</evidence>
<dbReference type="SUPFAM" id="SSF57667">
    <property type="entry name" value="beta-beta-alpha zinc fingers"/>
    <property type="match status" value="6"/>
</dbReference>
<evidence type="ECO:0000313" key="13">
    <source>
        <dbReference type="Proteomes" id="UP001519460"/>
    </source>
</evidence>
<proteinExistence type="predicted"/>
<dbReference type="Pfam" id="PF13912">
    <property type="entry name" value="zf-C2H2_6"/>
    <property type="match status" value="2"/>
</dbReference>
<evidence type="ECO:0000256" key="2">
    <source>
        <dbReference type="ARBA" id="ARBA00022723"/>
    </source>
</evidence>
<dbReference type="GO" id="GO:0005634">
    <property type="term" value="C:nucleus"/>
    <property type="evidence" value="ECO:0007669"/>
    <property type="project" value="UniProtKB-SubCell"/>
</dbReference>
<keyword evidence="4 9" id="KW-0863">Zinc-finger</keyword>
<feature type="compositionally biased region" description="Basic residues" evidence="10">
    <location>
        <begin position="149"/>
        <end position="172"/>
    </location>
</feature>
<dbReference type="Pfam" id="PF00096">
    <property type="entry name" value="zf-C2H2"/>
    <property type="match status" value="4"/>
</dbReference>
<dbReference type="PROSITE" id="PS00028">
    <property type="entry name" value="ZINC_FINGER_C2H2_1"/>
    <property type="match status" value="10"/>
</dbReference>
<feature type="domain" description="C2H2-type" evidence="11">
    <location>
        <begin position="401"/>
        <end position="428"/>
    </location>
</feature>
<dbReference type="PANTHER" id="PTHR47772:SF13">
    <property type="entry name" value="GASTRULA ZINC FINGER PROTEIN XLCGF49.1-LIKE-RELATED"/>
    <property type="match status" value="1"/>
</dbReference>
<keyword evidence="6" id="KW-0805">Transcription regulation</keyword>